<evidence type="ECO:0000313" key="6">
    <source>
        <dbReference type="EMBL" id="PMD56652.1"/>
    </source>
</evidence>
<dbReference type="SUPFAM" id="SSF144232">
    <property type="entry name" value="HIT/MYND zinc finger-like"/>
    <property type="match status" value="1"/>
</dbReference>
<evidence type="ECO:0000256" key="1">
    <source>
        <dbReference type="ARBA" id="ARBA00022723"/>
    </source>
</evidence>
<dbReference type="InterPro" id="IPR002893">
    <property type="entry name" value="Znf_MYND"/>
</dbReference>
<organism evidence="6 7">
    <name type="scientific">Hyaloscypha bicolor E</name>
    <dbReference type="NCBI Taxonomy" id="1095630"/>
    <lineage>
        <taxon>Eukaryota</taxon>
        <taxon>Fungi</taxon>
        <taxon>Dikarya</taxon>
        <taxon>Ascomycota</taxon>
        <taxon>Pezizomycotina</taxon>
        <taxon>Leotiomycetes</taxon>
        <taxon>Helotiales</taxon>
        <taxon>Hyaloscyphaceae</taxon>
        <taxon>Hyaloscypha</taxon>
        <taxon>Hyaloscypha bicolor</taxon>
    </lineage>
</organism>
<dbReference type="AlphaFoldDB" id="A0A2J6T0V2"/>
<dbReference type="Gene3D" id="6.10.140.2220">
    <property type="match status" value="1"/>
</dbReference>
<keyword evidence="2 4" id="KW-0863">Zinc-finger</keyword>
<feature type="domain" description="MYND-type" evidence="5">
    <location>
        <begin position="33"/>
        <end position="72"/>
    </location>
</feature>
<dbReference type="EMBL" id="KZ613848">
    <property type="protein sequence ID" value="PMD56652.1"/>
    <property type="molecule type" value="Genomic_DNA"/>
</dbReference>
<dbReference type="GeneID" id="36595242"/>
<gene>
    <name evidence="6" type="ORF">K444DRAFT_666219</name>
</gene>
<dbReference type="RefSeq" id="XP_024733556.1">
    <property type="nucleotide sequence ID" value="XM_024887166.1"/>
</dbReference>
<dbReference type="Pfam" id="PF01753">
    <property type="entry name" value="zf-MYND"/>
    <property type="match status" value="1"/>
</dbReference>
<evidence type="ECO:0000313" key="7">
    <source>
        <dbReference type="Proteomes" id="UP000235371"/>
    </source>
</evidence>
<reference evidence="6 7" key="1">
    <citation type="submission" date="2016-04" db="EMBL/GenBank/DDBJ databases">
        <title>A degradative enzymes factory behind the ericoid mycorrhizal symbiosis.</title>
        <authorList>
            <consortium name="DOE Joint Genome Institute"/>
            <person name="Martino E."/>
            <person name="Morin E."/>
            <person name="Grelet G."/>
            <person name="Kuo A."/>
            <person name="Kohler A."/>
            <person name="Daghino S."/>
            <person name="Barry K."/>
            <person name="Choi C."/>
            <person name="Cichocki N."/>
            <person name="Clum A."/>
            <person name="Copeland A."/>
            <person name="Hainaut M."/>
            <person name="Haridas S."/>
            <person name="Labutti K."/>
            <person name="Lindquist E."/>
            <person name="Lipzen A."/>
            <person name="Khouja H.-R."/>
            <person name="Murat C."/>
            <person name="Ohm R."/>
            <person name="Olson A."/>
            <person name="Spatafora J."/>
            <person name="Veneault-Fourrey C."/>
            <person name="Henrissat B."/>
            <person name="Grigoriev I."/>
            <person name="Martin F."/>
            <person name="Perotto S."/>
        </authorList>
    </citation>
    <scope>NUCLEOTIDE SEQUENCE [LARGE SCALE GENOMIC DNA]</scope>
    <source>
        <strain evidence="6 7">E</strain>
    </source>
</reference>
<dbReference type="GO" id="GO:0008270">
    <property type="term" value="F:zinc ion binding"/>
    <property type="evidence" value="ECO:0007669"/>
    <property type="project" value="UniProtKB-KW"/>
</dbReference>
<dbReference type="PROSITE" id="PS50865">
    <property type="entry name" value="ZF_MYND_2"/>
    <property type="match status" value="1"/>
</dbReference>
<dbReference type="PROSITE" id="PS01360">
    <property type="entry name" value="ZF_MYND_1"/>
    <property type="match status" value="1"/>
</dbReference>
<keyword evidence="3" id="KW-0862">Zinc</keyword>
<evidence type="ECO:0000256" key="2">
    <source>
        <dbReference type="ARBA" id="ARBA00022771"/>
    </source>
</evidence>
<dbReference type="OrthoDB" id="3491837at2759"/>
<evidence type="ECO:0000259" key="5">
    <source>
        <dbReference type="PROSITE" id="PS50865"/>
    </source>
</evidence>
<evidence type="ECO:0000256" key="4">
    <source>
        <dbReference type="PROSITE-ProRule" id="PRU00134"/>
    </source>
</evidence>
<name>A0A2J6T0V2_9HELO</name>
<proteinExistence type="predicted"/>
<evidence type="ECO:0000256" key="3">
    <source>
        <dbReference type="ARBA" id="ARBA00022833"/>
    </source>
</evidence>
<sequence>MWCFNRRTRTISFGVAASPEGGDPPRQGPSELCTICQSPADRERYRCNRCEDVSYCSSECLETDEGVHALACETFEAYPPPLLPEQQKHGIAMVRCLIFEANADRPKFVWVSVKAENPVGMQEYLGTCLCEIKIDSLCKDSRRNAECADCGWRLSFNAHEGMADIKIGKRIEDVEIDVERYPWKGSVAFMIYRKSAQKNIPHFRDVNLTDFRDIVDFLSVQEYDGQYDELSSLRARRARKFNIVHMYTEQGVRKMFRARQHIVPQDHPLIRDQGASNNWGTLLQFSPHIGIPLYAVRLNNYLRSQPIHQDPGSSEFPWEPLVLRSLLDPRDNDLPLASNSPNNAQNSAITSASNSRIISLLQGIGISSSASAERELWKAGYENDNHLSVVLVRGDRKDLRSVDIEVLAKWMLNCVIPSMGHDHSRSWTDGRYAQFFTKQEYDWHWHKLESVALGLSSVLPCGTVVAGHDRLPCPYNL</sequence>
<dbReference type="InParanoid" id="A0A2J6T0V2"/>
<dbReference type="Proteomes" id="UP000235371">
    <property type="component" value="Unassembled WGS sequence"/>
</dbReference>
<protein>
    <recommendedName>
        <fullName evidence="5">MYND-type domain-containing protein</fullName>
    </recommendedName>
</protein>
<keyword evidence="7" id="KW-1185">Reference proteome</keyword>
<accession>A0A2J6T0V2</accession>
<keyword evidence="1" id="KW-0479">Metal-binding</keyword>